<evidence type="ECO:0000256" key="22">
    <source>
        <dbReference type="SAM" id="SignalP"/>
    </source>
</evidence>
<keyword evidence="25" id="KW-1185">Reference proteome</keyword>
<evidence type="ECO:0000256" key="12">
    <source>
        <dbReference type="ARBA" id="ARBA00022777"/>
    </source>
</evidence>
<dbReference type="CDD" id="cd06899">
    <property type="entry name" value="lectin_legume_LecRK_Arcelin_ConA"/>
    <property type="match status" value="1"/>
</dbReference>
<keyword evidence="13 20" id="KW-0067">ATP-binding</keyword>
<evidence type="ECO:0000256" key="21">
    <source>
        <dbReference type="SAM" id="Phobius"/>
    </source>
</evidence>
<dbReference type="Pfam" id="PF07714">
    <property type="entry name" value="PK_Tyr_Ser-Thr"/>
    <property type="match status" value="1"/>
</dbReference>
<dbReference type="PROSITE" id="PS00108">
    <property type="entry name" value="PROTEIN_KINASE_ST"/>
    <property type="match status" value="1"/>
</dbReference>
<dbReference type="InterPro" id="IPR008271">
    <property type="entry name" value="Ser/Thr_kinase_AS"/>
</dbReference>
<keyword evidence="5" id="KW-1003">Cell membrane</keyword>
<dbReference type="GO" id="GO:0051707">
    <property type="term" value="P:response to other organism"/>
    <property type="evidence" value="ECO:0007669"/>
    <property type="project" value="UniProtKB-ARBA"/>
</dbReference>
<sequence>MMSPILTLFYFFLFLKIATCGVQNNNFTFNGFGGAKLDLDGIASITPEGLLLLTNATRLMTGHAFHPAPLRFKPPAGKTLSFSTTFVFAIVSKYSDLSSHGMAFLVSPTVNLSTALPSQYLGLFNSENCSDAANHVLAVELDTIENPEFADINDNHVGIDVNCLKSADSRPAGYYSGSATDQFERLNLHSGEPMQVWVDFAGGDMQLNVTMSPAQMPKPSRPLLSATVDLSSVVYDQMYVGFSSATGSSNHPSHYVLGWSFMVNGEAESLDYRKLPQLPRSKSKRKPKHIVVWLLPVAIFTFALIVAATVILVVRRRIKYAEVLEDWEQEYGPHRFSYKELYRATDGFKDKELLGIGGFGRVYRGVLPASNIEVAVKRVSHESGQGMKEFVAEIVSIGKLRHRNVAQLLGYCRRKGELLLVYDYMPNGSLDKYLYDQTRPSLDWARRFMIIKGVASGLLYLHEDWEHVVVHRDIKASNVLLDGELNGKLGDFGLARLCQHGSDPRTTRIVGTIGYLAPEFARKGKATTMSDVFAFGVFLLEVACGRRPSVIEAGEHVFLVDWVLENWKAGTVVATRDQRLGLEEERSVVEMEMVLKLGLLCSHPMPEARPSMRQVMQFLDGDKTLPELSPAYMSFSYPSLTQNQRYDDDCIVSIPTSVATMSNSSLKAR</sequence>
<evidence type="ECO:0000256" key="7">
    <source>
        <dbReference type="ARBA" id="ARBA00022679"/>
    </source>
</evidence>
<dbReference type="SUPFAM" id="SSF56112">
    <property type="entry name" value="Protein kinase-like (PK-like)"/>
    <property type="match status" value="1"/>
</dbReference>
<evidence type="ECO:0000256" key="4">
    <source>
        <dbReference type="ARBA" id="ARBA00012513"/>
    </source>
</evidence>
<keyword evidence="9 22" id="KW-0732">Signal</keyword>
<organism evidence="24 25">
    <name type="scientific">Iris pallida</name>
    <name type="common">Sweet iris</name>
    <dbReference type="NCBI Taxonomy" id="29817"/>
    <lineage>
        <taxon>Eukaryota</taxon>
        <taxon>Viridiplantae</taxon>
        <taxon>Streptophyta</taxon>
        <taxon>Embryophyta</taxon>
        <taxon>Tracheophyta</taxon>
        <taxon>Spermatophyta</taxon>
        <taxon>Magnoliopsida</taxon>
        <taxon>Liliopsida</taxon>
        <taxon>Asparagales</taxon>
        <taxon>Iridaceae</taxon>
        <taxon>Iridoideae</taxon>
        <taxon>Irideae</taxon>
        <taxon>Iris</taxon>
    </lineage>
</organism>
<evidence type="ECO:0000256" key="19">
    <source>
        <dbReference type="ARBA" id="ARBA00048977"/>
    </source>
</evidence>
<comment type="similarity">
    <text evidence="3">In the C-terminal section; belongs to the protein kinase superfamily. Ser/Thr protein kinase family.</text>
</comment>
<dbReference type="AlphaFoldDB" id="A0AAX6GXB5"/>
<dbReference type="EMBL" id="JANAVB010015600">
    <property type="protein sequence ID" value="KAJ6832957.1"/>
    <property type="molecule type" value="Genomic_DNA"/>
</dbReference>
<reference evidence="24" key="1">
    <citation type="journal article" date="2023" name="GigaByte">
        <title>Genome assembly of the bearded iris, Iris pallida Lam.</title>
        <authorList>
            <person name="Bruccoleri R.E."/>
            <person name="Oakeley E.J."/>
            <person name="Faust A.M.E."/>
            <person name="Altorfer M."/>
            <person name="Dessus-Babus S."/>
            <person name="Burckhardt D."/>
            <person name="Oertli M."/>
            <person name="Naumann U."/>
            <person name="Petersen F."/>
            <person name="Wong J."/>
        </authorList>
    </citation>
    <scope>NUCLEOTIDE SEQUENCE</scope>
    <source>
        <strain evidence="24">GSM-AAB239-AS_SAM_17_03QT</strain>
    </source>
</reference>
<keyword evidence="11 20" id="KW-0547">Nucleotide-binding</keyword>
<dbReference type="InterPro" id="IPR001220">
    <property type="entry name" value="Legume_lectin_dom"/>
</dbReference>
<dbReference type="Pfam" id="PF00139">
    <property type="entry name" value="Lectin_legB"/>
    <property type="match status" value="1"/>
</dbReference>
<comment type="catalytic activity">
    <reaction evidence="19">
        <text>L-seryl-[protein] + ATP = O-phospho-L-seryl-[protein] + ADP + H(+)</text>
        <dbReference type="Rhea" id="RHEA:17989"/>
        <dbReference type="Rhea" id="RHEA-COMP:9863"/>
        <dbReference type="Rhea" id="RHEA-COMP:11604"/>
        <dbReference type="ChEBI" id="CHEBI:15378"/>
        <dbReference type="ChEBI" id="CHEBI:29999"/>
        <dbReference type="ChEBI" id="CHEBI:30616"/>
        <dbReference type="ChEBI" id="CHEBI:83421"/>
        <dbReference type="ChEBI" id="CHEBI:456216"/>
        <dbReference type="EC" id="2.7.11.1"/>
    </reaction>
    <physiologicalReaction direction="left-to-right" evidence="19">
        <dbReference type="Rhea" id="RHEA:17990"/>
    </physiologicalReaction>
</comment>
<accession>A0AAX6GXB5</accession>
<dbReference type="PROSITE" id="PS00107">
    <property type="entry name" value="PROTEIN_KINASE_ATP"/>
    <property type="match status" value="1"/>
</dbReference>
<dbReference type="InterPro" id="IPR000719">
    <property type="entry name" value="Prot_kinase_dom"/>
</dbReference>
<dbReference type="FunFam" id="3.30.200.20:FF:000112">
    <property type="entry name" value="Lectin-domain containing receptor kinase A4.3"/>
    <property type="match status" value="1"/>
</dbReference>
<evidence type="ECO:0000256" key="18">
    <source>
        <dbReference type="ARBA" id="ARBA00048659"/>
    </source>
</evidence>
<dbReference type="PROSITE" id="PS00307">
    <property type="entry name" value="LECTIN_LEGUME_BETA"/>
    <property type="match status" value="1"/>
</dbReference>
<dbReference type="GO" id="GO:0004674">
    <property type="term" value="F:protein serine/threonine kinase activity"/>
    <property type="evidence" value="ECO:0007669"/>
    <property type="project" value="UniProtKB-KW"/>
</dbReference>
<comment type="catalytic activity">
    <reaction evidence="18">
        <text>L-threonyl-[protein] + ATP = O-phospho-L-threonyl-[protein] + ADP + H(+)</text>
        <dbReference type="Rhea" id="RHEA:46608"/>
        <dbReference type="Rhea" id="RHEA-COMP:11060"/>
        <dbReference type="Rhea" id="RHEA-COMP:11605"/>
        <dbReference type="ChEBI" id="CHEBI:15378"/>
        <dbReference type="ChEBI" id="CHEBI:30013"/>
        <dbReference type="ChEBI" id="CHEBI:30616"/>
        <dbReference type="ChEBI" id="CHEBI:61977"/>
        <dbReference type="ChEBI" id="CHEBI:456216"/>
        <dbReference type="EC" id="2.7.11.1"/>
    </reaction>
    <physiologicalReaction direction="left-to-right" evidence="18">
        <dbReference type="Rhea" id="RHEA:46609"/>
    </physiologicalReaction>
</comment>
<dbReference type="FunFam" id="1.10.510.10:FF:000517">
    <property type="entry name" value="Putative receptor kinase Lecrk"/>
    <property type="match status" value="1"/>
</dbReference>
<dbReference type="InterPro" id="IPR001245">
    <property type="entry name" value="Ser-Thr/Tyr_kinase_cat_dom"/>
</dbReference>
<comment type="caution">
    <text evidence="24">The sequence shown here is derived from an EMBL/GenBank/DDBJ whole genome shotgun (WGS) entry which is preliminary data.</text>
</comment>
<dbReference type="GO" id="GO:0006952">
    <property type="term" value="P:defense response"/>
    <property type="evidence" value="ECO:0007669"/>
    <property type="project" value="UniProtKB-ARBA"/>
</dbReference>
<evidence type="ECO:0000313" key="25">
    <source>
        <dbReference type="Proteomes" id="UP001140949"/>
    </source>
</evidence>
<evidence type="ECO:0000256" key="3">
    <source>
        <dbReference type="ARBA" id="ARBA00010217"/>
    </source>
</evidence>
<evidence type="ECO:0000256" key="11">
    <source>
        <dbReference type="ARBA" id="ARBA00022741"/>
    </source>
</evidence>
<keyword evidence="10" id="KW-0430">Lectin</keyword>
<feature type="domain" description="Protein kinase" evidence="23">
    <location>
        <begin position="348"/>
        <end position="625"/>
    </location>
</feature>
<evidence type="ECO:0000256" key="16">
    <source>
        <dbReference type="ARBA" id="ARBA00023170"/>
    </source>
</evidence>
<dbReference type="InterPro" id="IPR017441">
    <property type="entry name" value="Protein_kinase_ATP_BS"/>
</dbReference>
<proteinExistence type="inferred from homology"/>
<keyword evidence="16 24" id="KW-0675">Receptor</keyword>
<dbReference type="SUPFAM" id="SSF49899">
    <property type="entry name" value="Concanavalin A-like lectins/glucanases"/>
    <property type="match status" value="1"/>
</dbReference>
<dbReference type="PANTHER" id="PTHR27007">
    <property type="match status" value="1"/>
</dbReference>
<dbReference type="InterPro" id="IPR050528">
    <property type="entry name" value="L-type_Lectin-RKs"/>
</dbReference>
<evidence type="ECO:0000313" key="24">
    <source>
        <dbReference type="EMBL" id="KAJ6832957.1"/>
    </source>
</evidence>
<keyword evidence="7" id="KW-0808">Transferase</keyword>
<dbReference type="CDD" id="cd14066">
    <property type="entry name" value="STKc_IRAK"/>
    <property type="match status" value="1"/>
</dbReference>
<evidence type="ECO:0000256" key="5">
    <source>
        <dbReference type="ARBA" id="ARBA00022475"/>
    </source>
</evidence>
<keyword evidence="6" id="KW-0723">Serine/threonine-protein kinase</keyword>
<dbReference type="InterPro" id="IPR011009">
    <property type="entry name" value="Kinase-like_dom_sf"/>
</dbReference>
<feature type="transmembrane region" description="Helical" evidence="21">
    <location>
        <begin position="290"/>
        <end position="314"/>
    </location>
</feature>
<evidence type="ECO:0000256" key="6">
    <source>
        <dbReference type="ARBA" id="ARBA00022527"/>
    </source>
</evidence>
<dbReference type="SMART" id="SM00220">
    <property type="entry name" value="S_TKc"/>
    <property type="match status" value="1"/>
</dbReference>
<evidence type="ECO:0000256" key="14">
    <source>
        <dbReference type="ARBA" id="ARBA00022989"/>
    </source>
</evidence>
<feature type="signal peptide" evidence="22">
    <location>
        <begin position="1"/>
        <end position="20"/>
    </location>
</feature>
<keyword evidence="17" id="KW-0325">Glycoprotein</keyword>
<dbReference type="Gene3D" id="3.30.200.20">
    <property type="entry name" value="Phosphorylase Kinase, domain 1"/>
    <property type="match status" value="1"/>
</dbReference>
<evidence type="ECO:0000256" key="1">
    <source>
        <dbReference type="ARBA" id="ARBA00004251"/>
    </source>
</evidence>
<dbReference type="InterPro" id="IPR013320">
    <property type="entry name" value="ConA-like_dom_sf"/>
</dbReference>
<reference evidence="24" key="2">
    <citation type="submission" date="2023-04" db="EMBL/GenBank/DDBJ databases">
        <authorList>
            <person name="Bruccoleri R.E."/>
            <person name="Oakeley E.J."/>
            <person name="Faust A.-M."/>
            <person name="Dessus-Babus S."/>
            <person name="Altorfer M."/>
            <person name="Burckhardt D."/>
            <person name="Oertli M."/>
            <person name="Naumann U."/>
            <person name="Petersen F."/>
            <person name="Wong J."/>
        </authorList>
    </citation>
    <scope>NUCLEOTIDE SEQUENCE</scope>
    <source>
        <strain evidence="24">GSM-AAB239-AS_SAM_17_03QT</strain>
        <tissue evidence="24">Leaf</tissue>
    </source>
</reference>
<keyword evidence="14 21" id="KW-1133">Transmembrane helix</keyword>
<dbReference type="GO" id="GO:0005886">
    <property type="term" value="C:plasma membrane"/>
    <property type="evidence" value="ECO:0007669"/>
    <property type="project" value="UniProtKB-SubCell"/>
</dbReference>
<evidence type="ECO:0000256" key="2">
    <source>
        <dbReference type="ARBA" id="ARBA00008536"/>
    </source>
</evidence>
<evidence type="ECO:0000256" key="8">
    <source>
        <dbReference type="ARBA" id="ARBA00022692"/>
    </source>
</evidence>
<feature type="chain" id="PRO_5043365771" description="non-specific serine/threonine protein kinase" evidence="22">
    <location>
        <begin position="21"/>
        <end position="669"/>
    </location>
</feature>
<dbReference type="Gene3D" id="1.10.510.10">
    <property type="entry name" value="Transferase(Phosphotransferase) domain 1"/>
    <property type="match status" value="1"/>
</dbReference>
<dbReference type="EC" id="2.7.11.1" evidence="4"/>
<evidence type="ECO:0000259" key="23">
    <source>
        <dbReference type="PROSITE" id="PS50011"/>
    </source>
</evidence>
<keyword evidence="15 21" id="KW-0472">Membrane</keyword>
<evidence type="ECO:0000256" key="15">
    <source>
        <dbReference type="ARBA" id="ARBA00023136"/>
    </source>
</evidence>
<name>A0AAX6GXB5_IRIPA</name>
<dbReference type="GO" id="GO:1901001">
    <property type="term" value="P:negative regulation of response to salt stress"/>
    <property type="evidence" value="ECO:0007669"/>
    <property type="project" value="UniProtKB-ARBA"/>
</dbReference>
<dbReference type="GO" id="GO:0005524">
    <property type="term" value="F:ATP binding"/>
    <property type="evidence" value="ECO:0007669"/>
    <property type="project" value="UniProtKB-UniRule"/>
</dbReference>
<feature type="binding site" evidence="20">
    <location>
        <position position="377"/>
    </location>
    <ligand>
        <name>ATP</name>
        <dbReference type="ChEBI" id="CHEBI:30616"/>
    </ligand>
</feature>
<dbReference type="InterPro" id="IPR019825">
    <property type="entry name" value="Lectin_legB_Mn/Ca_BS"/>
</dbReference>
<evidence type="ECO:0000256" key="9">
    <source>
        <dbReference type="ARBA" id="ARBA00022729"/>
    </source>
</evidence>
<dbReference type="GO" id="GO:0030246">
    <property type="term" value="F:carbohydrate binding"/>
    <property type="evidence" value="ECO:0007669"/>
    <property type="project" value="UniProtKB-KW"/>
</dbReference>
<dbReference type="Gene3D" id="2.60.120.200">
    <property type="match status" value="1"/>
</dbReference>
<dbReference type="Proteomes" id="UP001140949">
    <property type="component" value="Unassembled WGS sequence"/>
</dbReference>
<protein>
    <recommendedName>
        <fullName evidence="4">non-specific serine/threonine protein kinase</fullName>
        <ecNumber evidence="4">2.7.11.1</ecNumber>
    </recommendedName>
</protein>
<dbReference type="PROSITE" id="PS50011">
    <property type="entry name" value="PROTEIN_KINASE_DOM"/>
    <property type="match status" value="1"/>
</dbReference>
<comment type="subcellular location">
    <subcellularLocation>
        <location evidence="1">Cell membrane</location>
        <topology evidence="1">Single-pass type I membrane protein</topology>
    </subcellularLocation>
</comment>
<evidence type="ECO:0000256" key="13">
    <source>
        <dbReference type="ARBA" id="ARBA00022840"/>
    </source>
</evidence>
<gene>
    <name evidence="24" type="ORF">M6B38_342480</name>
</gene>
<keyword evidence="12 24" id="KW-0418">Kinase</keyword>
<dbReference type="FunFam" id="2.60.120.200:FF:000051">
    <property type="entry name" value="L-type lectin-domain containing receptor kinase V.9"/>
    <property type="match status" value="1"/>
</dbReference>
<evidence type="ECO:0000256" key="17">
    <source>
        <dbReference type="ARBA" id="ARBA00023180"/>
    </source>
</evidence>
<keyword evidence="8 21" id="KW-0812">Transmembrane</keyword>
<comment type="similarity">
    <text evidence="2">In the N-terminal section; belongs to the leguminous lectin family.</text>
</comment>
<evidence type="ECO:0000256" key="20">
    <source>
        <dbReference type="PROSITE-ProRule" id="PRU10141"/>
    </source>
</evidence>
<evidence type="ECO:0000256" key="10">
    <source>
        <dbReference type="ARBA" id="ARBA00022734"/>
    </source>
</evidence>